<sequence>MINYLKSQHYLMIRSKAFYILPIVCFMLMILAALILYMMGKQESYFPYNNARFYYVNVVGFSGLIIFIGIIITQFFHSKDRQHSDKVSIAYDVPLKVIYFGKLCMMLSFFTFICAISYLIMIVCGTFFFEDGKTYISDFTLSVINMCPLVIGMLAITHALMSIRMKTIGVIIVVLIFLQIGVHRMLYGLTLLSKGFQPLYQLTPQYLFDRILQDYMTGDVSLDITYWLVGLSIGGIGLFIGYLKFKKLEY</sequence>
<protein>
    <submittedName>
        <fullName evidence="1">Uncharacterized protein</fullName>
    </submittedName>
</protein>
<accession>A0ACD5FQX5</accession>
<reference evidence="1" key="1">
    <citation type="submission" date="2024-09" db="EMBL/GenBank/DDBJ databases">
        <authorList>
            <person name="Gagne-Thivierge C."/>
        </authorList>
    </citation>
    <scope>NUCLEOTIDE SEQUENCE</scope>
    <source>
        <strain evidence="1">SC310</strain>
    </source>
</reference>
<dbReference type="Proteomes" id="UP001234913">
    <property type="component" value="Chromosome"/>
</dbReference>
<proteinExistence type="predicted"/>
<evidence type="ECO:0000313" key="1">
    <source>
        <dbReference type="EMBL" id="XKR70403.1"/>
    </source>
</evidence>
<gene>
    <name evidence="1" type="ORF">QUC96_006145</name>
</gene>
<evidence type="ECO:0000313" key="2">
    <source>
        <dbReference type="Proteomes" id="UP001234913"/>
    </source>
</evidence>
<keyword evidence="2" id="KW-1185">Reference proteome</keyword>
<dbReference type="EMBL" id="CP171742">
    <property type="protein sequence ID" value="XKR70403.1"/>
    <property type="molecule type" value="Genomic_DNA"/>
</dbReference>
<organism evidence="1 2">
    <name type="scientific">Staphylococcus hyicus</name>
    <dbReference type="NCBI Taxonomy" id="1284"/>
    <lineage>
        <taxon>Bacteria</taxon>
        <taxon>Bacillati</taxon>
        <taxon>Bacillota</taxon>
        <taxon>Bacilli</taxon>
        <taxon>Bacillales</taxon>
        <taxon>Staphylococcaceae</taxon>
        <taxon>Staphylococcus</taxon>
    </lineage>
</organism>
<name>A0ACD5FQX5_STAHY</name>